<keyword evidence="2" id="KW-0614">Plasmid</keyword>
<dbReference type="KEGG" id="rei:IE4771_PB00030"/>
<dbReference type="AlphaFoldDB" id="A0A060ICG5"/>
<reference evidence="2 3" key="1">
    <citation type="submission" date="2013-12" db="EMBL/GenBank/DDBJ databases">
        <title>Complete genome sequence of Rhizobium etli bv. mimosae IE4771.</title>
        <authorList>
            <person name="Bustos P."/>
            <person name="Santamaria R.I."/>
            <person name="Lozano L."/>
            <person name="Ormeno-Orrillo E."/>
            <person name="Rogel M.A."/>
            <person name="Romero D."/>
            <person name="Cevallos M.A."/>
            <person name="Martinez-Romero E."/>
            <person name="Gonzalez V."/>
        </authorList>
    </citation>
    <scope>NUCLEOTIDE SEQUENCE [LARGE SCALE GENOMIC DNA]</scope>
    <source>
        <strain evidence="2 3">IE4771</strain>
        <plasmid evidence="3">Plasmid pRetIE4771b</plasmid>
    </source>
</reference>
<accession>A0A060ICG5</accession>
<dbReference type="InterPro" id="IPR046914">
    <property type="entry name" value="ABC-3C_CTD6"/>
</dbReference>
<evidence type="ECO:0000313" key="3">
    <source>
        <dbReference type="Proteomes" id="UP000027180"/>
    </source>
</evidence>
<gene>
    <name evidence="2" type="ORF">IE4771_PB00030</name>
</gene>
<evidence type="ECO:0000259" key="1">
    <source>
        <dbReference type="Pfam" id="PF20282"/>
    </source>
</evidence>
<sequence length="364" mass="40416">MQATLMSLQNAVKDLPSARILLASDFENGPKIDPLKIIQIYEASEWETFIDEWVHSLKTTYVSVMRPTGAGDKGIDIAGFSDADQLLGVWDNHQCKHYTAPLSFGVVAPEIGKMLWYSFSGEYKAPRACRFIAPKGASTSLSLLLSNADKLKARVIAEWDKAISGKITSTGPVTLEGKFLDYVGDFNFRIFSAEQPRTIIEAHSRTPYHIGRFGGGLPSRPRPDAVPVEIGETEATYTSKLLDAYAEHKGETIVAVSQLDKWASLKSHFHRSREAFYHAESLRVFVREKVEPGTFEGLQTEILDGVLDTHDGEHADGYARVVAVTEKAQSLVLDAHPLNRSAFPTDRRGICHQLANDGKLTWRR</sequence>
<protein>
    <recommendedName>
        <fullName evidence="1">ABC-three component systems C-terminal domain-containing protein</fullName>
    </recommendedName>
</protein>
<evidence type="ECO:0000313" key="2">
    <source>
        <dbReference type="EMBL" id="AIC29765.1"/>
    </source>
</evidence>
<dbReference type="Proteomes" id="UP000027180">
    <property type="component" value="Plasmid pRetIE4771b"/>
</dbReference>
<organism evidence="2 3">
    <name type="scientific">Rhizobium etli bv. mimosae str. IE4771</name>
    <dbReference type="NCBI Taxonomy" id="1432050"/>
    <lineage>
        <taxon>Bacteria</taxon>
        <taxon>Pseudomonadati</taxon>
        <taxon>Pseudomonadota</taxon>
        <taxon>Alphaproteobacteria</taxon>
        <taxon>Hyphomicrobiales</taxon>
        <taxon>Rhizobiaceae</taxon>
        <taxon>Rhizobium/Agrobacterium group</taxon>
        <taxon>Rhizobium</taxon>
    </lineage>
</organism>
<dbReference type="EMBL" id="CP006988">
    <property type="protein sequence ID" value="AIC29765.1"/>
    <property type="molecule type" value="Genomic_DNA"/>
</dbReference>
<feature type="domain" description="ABC-three component systems C-terminal" evidence="1">
    <location>
        <begin position="234"/>
        <end position="362"/>
    </location>
</feature>
<proteinExistence type="predicted"/>
<dbReference type="HOGENOM" id="CLU_065352_0_0_5"/>
<geneLocation type="plasmid" evidence="2 3">
    <name>pRetIE4771b</name>
</geneLocation>
<name>A0A060ICG5_RHIET</name>
<dbReference type="Pfam" id="PF20282">
    <property type="entry name" value="CTD6"/>
    <property type="match status" value="1"/>
</dbReference>